<evidence type="ECO:0000256" key="9">
    <source>
        <dbReference type="ARBA" id="ARBA00032610"/>
    </source>
</evidence>
<dbReference type="PANTHER" id="PTHR13693">
    <property type="entry name" value="CLASS II AMINOTRANSFERASE/8-AMINO-7-OXONONANOATE SYNTHASE"/>
    <property type="match status" value="1"/>
</dbReference>
<dbReference type="Gene3D" id="3.90.1150.10">
    <property type="entry name" value="Aspartate Aminotransferase, domain 1"/>
    <property type="match status" value="1"/>
</dbReference>
<comment type="pathway">
    <text evidence="2">Cofactor biosynthesis; biotin biosynthesis.</text>
</comment>
<sequence>CHASLIDGAQLSSATLKRYPHLDMKALERRLQQATQAKKTGGGEKLIVTDGVFSMDGDIAPLKQIQALAKQYQAWTLVDDAHGIGVLGKQGRGCFEHFGLTPNKNTILVGTLGKAFGCSGAFVAGSETLIETLIQFARPYIYTTAMPQLNALAIREALTLVQNAQASREILAQHIQQFRQGAIQLGLTLLDSPSPIQAIILKQSKTAVAWSECLKQKGFWVTAIRPPTVPKNQARLRVTLSSQHSTKDIIKLLNALKNCQIDLYPNPYTQIHT</sequence>
<dbReference type="SUPFAM" id="SSF53383">
    <property type="entry name" value="PLP-dependent transferases"/>
    <property type="match status" value="1"/>
</dbReference>
<dbReference type="EMBL" id="UOFC01000262">
    <property type="protein sequence ID" value="VAW49185.1"/>
    <property type="molecule type" value="Genomic_DNA"/>
</dbReference>
<dbReference type="AlphaFoldDB" id="A0A3B0W018"/>
<dbReference type="GO" id="GO:0030170">
    <property type="term" value="F:pyridoxal phosphate binding"/>
    <property type="evidence" value="ECO:0007669"/>
    <property type="project" value="InterPro"/>
</dbReference>
<evidence type="ECO:0000256" key="5">
    <source>
        <dbReference type="ARBA" id="ARBA00013187"/>
    </source>
</evidence>
<dbReference type="PANTHER" id="PTHR13693:SF100">
    <property type="entry name" value="8-AMINO-7-OXONONANOATE SYNTHASE"/>
    <property type="match status" value="1"/>
</dbReference>
<dbReference type="Pfam" id="PF00155">
    <property type="entry name" value="Aminotran_1_2"/>
    <property type="match status" value="1"/>
</dbReference>
<comment type="cofactor">
    <cofactor evidence="1">
        <name>pyridoxal 5'-phosphate</name>
        <dbReference type="ChEBI" id="CHEBI:597326"/>
    </cofactor>
</comment>
<evidence type="ECO:0000259" key="12">
    <source>
        <dbReference type="Pfam" id="PF00155"/>
    </source>
</evidence>
<keyword evidence="8" id="KW-0663">Pyridoxal phosphate</keyword>
<dbReference type="InterPro" id="IPR001917">
    <property type="entry name" value="Aminotrans_II_pyridoxalP_BS"/>
</dbReference>
<evidence type="ECO:0000256" key="10">
    <source>
        <dbReference type="ARBA" id="ARBA00033381"/>
    </source>
</evidence>
<organism evidence="13">
    <name type="scientific">hydrothermal vent metagenome</name>
    <dbReference type="NCBI Taxonomy" id="652676"/>
    <lineage>
        <taxon>unclassified sequences</taxon>
        <taxon>metagenomes</taxon>
        <taxon>ecological metagenomes</taxon>
    </lineage>
</organism>
<dbReference type="InterPro" id="IPR015421">
    <property type="entry name" value="PyrdxlP-dep_Trfase_major"/>
</dbReference>
<dbReference type="InterPro" id="IPR015422">
    <property type="entry name" value="PyrdxlP-dep_Trfase_small"/>
</dbReference>
<dbReference type="GO" id="GO:0009102">
    <property type="term" value="P:biotin biosynthetic process"/>
    <property type="evidence" value="ECO:0007669"/>
    <property type="project" value="UniProtKB-KW"/>
</dbReference>
<comment type="subunit">
    <text evidence="4">Homodimer.</text>
</comment>
<evidence type="ECO:0000313" key="13">
    <source>
        <dbReference type="EMBL" id="VAW49185.1"/>
    </source>
</evidence>
<evidence type="ECO:0000256" key="4">
    <source>
        <dbReference type="ARBA" id="ARBA00011738"/>
    </source>
</evidence>
<name>A0A3B0W018_9ZZZZ</name>
<feature type="non-terminal residue" evidence="13">
    <location>
        <position position="1"/>
    </location>
</feature>
<evidence type="ECO:0000256" key="3">
    <source>
        <dbReference type="ARBA" id="ARBA00010008"/>
    </source>
</evidence>
<evidence type="ECO:0000256" key="6">
    <source>
        <dbReference type="ARBA" id="ARBA00022679"/>
    </source>
</evidence>
<proteinExistence type="inferred from homology"/>
<evidence type="ECO:0000256" key="1">
    <source>
        <dbReference type="ARBA" id="ARBA00001933"/>
    </source>
</evidence>
<keyword evidence="13" id="KW-0012">Acyltransferase</keyword>
<feature type="domain" description="Aminotransferase class I/classII large" evidence="12">
    <location>
        <begin position="2"/>
        <end position="256"/>
    </location>
</feature>
<reference evidence="13" key="1">
    <citation type="submission" date="2018-06" db="EMBL/GenBank/DDBJ databases">
        <authorList>
            <person name="Zhirakovskaya E."/>
        </authorList>
    </citation>
    <scope>NUCLEOTIDE SEQUENCE</scope>
</reference>
<dbReference type="PROSITE" id="PS00599">
    <property type="entry name" value="AA_TRANSFER_CLASS_2"/>
    <property type="match status" value="1"/>
</dbReference>
<accession>A0A3B0W018</accession>
<evidence type="ECO:0000256" key="8">
    <source>
        <dbReference type="ARBA" id="ARBA00022898"/>
    </source>
</evidence>
<evidence type="ECO:0000256" key="11">
    <source>
        <dbReference type="ARBA" id="ARBA00047715"/>
    </source>
</evidence>
<gene>
    <name evidence="13" type="ORF">MNBD_GAMMA03-304</name>
</gene>
<keyword evidence="7" id="KW-0093">Biotin biosynthesis</keyword>
<comment type="similarity">
    <text evidence="3">Belongs to the class-II pyridoxal-phosphate-dependent aminotransferase family. BioF subfamily.</text>
</comment>
<evidence type="ECO:0000256" key="2">
    <source>
        <dbReference type="ARBA" id="ARBA00004746"/>
    </source>
</evidence>
<keyword evidence="6 13" id="KW-0808">Transferase</keyword>
<dbReference type="InterPro" id="IPR050087">
    <property type="entry name" value="AON_synthase_class-II"/>
</dbReference>
<comment type="catalytic activity">
    <reaction evidence="11">
        <text>6-carboxyhexanoyl-[ACP] + L-alanine + H(+) = (8S)-8-amino-7-oxononanoate + holo-[ACP] + CO2</text>
        <dbReference type="Rhea" id="RHEA:42288"/>
        <dbReference type="Rhea" id="RHEA-COMP:9685"/>
        <dbReference type="Rhea" id="RHEA-COMP:9955"/>
        <dbReference type="ChEBI" id="CHEBI:15378"/>
        <dbReference type="ChEBI" id="CHEBI:16526"/>
        <dbReference type="ChEBI" id="CHEBI:57972"/>
        <dbReference type="ChEBI" id="CHEBI:64479"/>
        <dbReference type="ChEBI" id="CHEBI:78846"/>
        <dbReference type="ChEBI" id="CHEBI:149468"/>
        <dbReference type="EC" id="2.3.1.47"/>
    </reaction>
</comment>
<dbReference type="GO" id="GO:0008710">
    <property type="term" value="F:8-amino-7-oxononanoate synthase activity"/>
    <property type="evidence" value="ECO:0007669"/>
    <property type="project" value="UniProtKB-EC"/>
</dbReference>
<dbReference type="InterPro" id="IPR004839">
    <property type="entry name" value="Aminotransferase_I/II_large"/>
</dbReference>
<protein>
    <recommendedName>
        <fullName evidence="5">8-amino-7-oxononanoate synthase</fullName>
        <ecNumber evidence="5">2.3.1.47</ecNumber>
    </recommendedName>
    <alternativeName>
        <fullName evidence="9">7-keto-8-amino-pelargonic acid synthase</fullName>
    </alternativeName>
    <alternativeName>
        <fullName evidence="10">8-amino-7-ketopelargonate synthase</fullName>
    </alternativeName>
</protein>
<evidence type="ECO:0000256" key="7">
    <source>
        <dbReference type="ARBA" id="ARBA00022756"/>
    </source>
</evidence>
<dbReference type="EC" id="2.3.1.47" evidence="5"/>
<dbReference type="Gene3D" id="3.40.640.10">
    <property type="entry name" value="Type I PLP-dependent aspartate aminotransferase-like (Major domain)"/>
    <property type="match status" value="1"/>
</dbReference>
<dbReference type="InterPro" id="IPR015424">
    <property type="entry name" value="PyrdxlP-dep_Trfase"/>
</dbReference>